<dbReference type="AlphaFoldDB" id="A0A841LEJ4"/>
<keyword evidence="1" id="KW-0732">Signal</keyword>
<feature type="chain" id="PRO_5032684579" evidence="1">
    <location>
        <begin position="21"/>
        <end position="108"/>
    </location>
</feature>
<evidence type="ECO:0000313" key="3">
    <source>
        <dbReference type="Proteomes" id="UP000538147"/>
    </source>
</evidence>
<reference evidence="2 3" key="1">
    <citation type="submission" date="2020-08" db="EMBL/GenBank/DDBJ databases">
        <title>Genomic Encyclopedia of Type Strains, Phase IV (KMG-IV): sequencing the most valuable type-strain genomes for metagenomic binning, comparative biology and taxonomic classification.</title>
        <authorList>
            <person name="Goeker M."/>
        </authorList>
    </citation>
    <scope>NUCLEOTIDE SEQUENCE [LARGE SCALE GENOMIC DNA]</scope>
    <source>
        <strain evidence="2 3">DSM 102189</strain>
    </source>
</reference>
<feature type="signal peptide" evidence="1">
    <location>
        <begin position="1"/>
        <end position="20"/>
    </location>
</feature>
<accession>A0A841LEJ4</accession>
<evidence type="ECO:0000313" key="2">
    <source>
        <dbReference type="EMBL" id="MBB6229463.1"/>
    </source>
</evidence>
<dbReference type="Proteomes" id="UP000538147">
    <property type="component" value="Unassembled WGS sequence"/>
</dbReference>
<name>A0A841LEJ4_9SPHN</name>
<organism evidence="2 3">
    <name type="scientific">Polymorphobacter multimanifer</name>
    <dbReference type="NCBI Taxonomy" id="1070431"/>
    <lineage>
        <taxon>Bacteria</taxon>
        <taxon>Pseudomonadati</taxon>
        <taxon>Pseudomonadota</taxon>
        <taxon>Alphaproteobacteria</taxon>
        <taxon>Sphingomonadales</taxon>
        <taxon>Sphingosinicellaceae</taxon>
        <taxon>Polymorphobacter</taxon>
    </lineage>
</organism>
<gene>
    <name evidence="2" type="ORF">FHS79_003666</name>
</gene>
<sequence>MVRAAATILLGFGLAGAVAAAEPFDTAPVADAALGAIVGKADTSQAVFANNTASVTNNRIVGTSTTGVITISGNAFQSLNGLALVNANTGNNVAINASLNVNVAITPR</sequence>
<evidence type="ECO:0000256" key="1">
    <source>
        <dbReference type="SAM" id="SignalP"/>
    </source>
</evidence>
<comment type="caution">
    <text evidence="2">The sequence shown here is derived from an EMBL/GenBank/DDBJ whole genome shotgun (WGS) entry which is preliminary data.</text>
</comment>
<proteinExistence type="predicted"/>
<dbReference type="EMBL" id="JACIIV010000053">
    <property type="protein sequence ID" value="MBB6229463.1"/>
    <property type="molecule type" value="Genomic_DNA"/>
</dbReference>
<protein>
    <submittedName>
        <fullName evidence="2">Putative oxidoreductase</fullName>
    </submittedName>
</protein>
<dbReference type="RefSeq" id="WP_184203170.1">
    <property type="nucleotide sequence ID" value="NZ_BMOX01000039.1"/>
</dbReference>
<keyword evidence="3" id="KW-1185">Reference proteome</keyword>